<dbReference type="InterPro" id="IPR036291">
    <property type="entry name" value="NAD(P)-bd_dom_sf"/>
</dbReference>
<name>A0A317PI90_9HYPH</name>
<dbReference type="InterPro" id="IPR013708">
    <property type="entry name" value="Shikimate_DH-bd_N"/>
</dbReference>
<dbReference type="InterPro" id="IPR046346">
    <property type="entry name" value="Aminoacid_DH-like_N_sf"/>
</dbReference>
<protein>
    <submittedName>
        <fullName evidence="6">Shikimate dehydrogenase</fullName>
    </submittedName>
</protein>
<dbReference type="Pfam" id="PF08501">
    <property type="entry name" value="Shikimate_dh_N"/>
    <property type="match status" value="1"/>
</dbReference>
<dbReference type="Pfam" id="PF03807">
    <property type="entry name" value="F420_oxidored"/>
    <property type="match status" value="1"/>
</dbReference>
<dbReference type="InterPro" id="IPR028939">
    <property type="entry name" value="P5C_Rdtase_cat_N"/>
</dbReference>
<reference evidence="6 7" key="1">
    <citation type="submission" date="2018-05" db="EMBL/GenBank/DDBJ databases">
        <title>Genomic Encyclopedia of Type Strains, Phase IV (KMG-IV): sequencing the most valuable type-strain genomes for metagenomic binning, comparative biology and taxonomic classification.</title>
        <authorList>
            <person name="Goeker M."/>
        </authorList>
    </citation>
    <scope>NUCLEOTIDE SEQUENCE [LARGE SCALE GENOMIC DNA]</scope>
    <source>
        <strain evidence="6 7">DSM 16791</strain>
    </source>
</reference>
<gene>
    <name evidence="6" type="ORF">DFR52_103532</name>
</gene>
<feature type="domain" description="Pyrroline-5-carboxylate reductase catalytic N-terminal" evidence="4">
    <location>
        <begin position="134"/>
        <end position="208"/>
    </location>
</feature>
<evidence type="ECO:0000256" key="2">
    <source>
        <dbReference type="ARBA" id="ARBA00023002"/>
    </source>
</evidence>
<dbReference type="Proteomes" id="UP000246352">
    <property type="component" value="Unassembled WGS sequence"/>
</dbReference>
<dbReference type="SUPFAM" id="SSF51735">
    <property type="entry name" value="NAD(P)-binding Rossmann-fold domains"/>
    <property type="match status" value="1"/>
</dbReference>
<evidence type="ECO:0000313" key="7">
    <source>
        <dbReference type="Proteomes" id="UP000246352"/>
    </source>
</evidence>
<dbReference type="SUPFAM" id="SSF53223">
    <property type="entry name" value="Aminoacid dehydrogenase-like, N-terminal domain"/>
    <property type="match status" value="1"/>
</dbReference>
<dbReference type="Gene3D" id="3.40.50.720">
    <property type="entry name" value="NAD(P)-binding Rossmann-like Domain"/>
    <property type="match status" value="1"/>
</dbReference>
<dbReference type="NCBIfam" id="NF009201">
    <property type="entry name" value="PRK12549.1"/>
    <property type="match status" value="1"/>
</dbReference>
<keyword evidence="7" id="KW-1185">Reference proteome</keyword>
<keyword evidence="2" id="KW-0560">Oxidoreductase</keyword>
<dbReference type="InterPro" id="IPR022893">
    <property type="entry name" value="Shikimate_DH_fam"/>
</dbReference>
<keyword evidence="3" id="KW-0057">Aromatic amino acid biosynthesis</keyword>
<proteinExistence type="predicted"/>
<dbReference type="CDD" id="cd01065">
    <property type="entry name" value="NAD_bind_Shikimate_DH"/>
    <property type="match status" value="1"/>
</dbReference>
<evidence type="ECO:0000256" key="1">
    <source>
        <dbReference type="ARBA" id="ARBA00004871"/>
    </source>
</evidence>
<dbReference type="PANTHER" id="PTHR21089:SF1">
    <property type="entry name" value="BIFUNCTIONAL 3-DEHYDROQUINATE DEHYDRATASE_SHIKIMATE DEHYDROGENASE, CHLOROPLASTIC"/>
    <property type="match status" value="1"/>
</dbReference>
<dbReference type="AlphaFoldDB" id="A0A317PI90"/>
<dbReference type="PANTHER" id="PTHR21089">
    <property type="entry name" value="SHIKIMATE DEHYDROGENASE"/>
    <property type="match status" value="1"/>
</dbReference>
<comment type="caution">
    <text evidence="6">The sequence shown here is derived from an EMBL/GenBank/DDBJ whole genome shotgun (WGS) entry which is preliminary data.</text>
</comment>
<evidence type="ECO:0000259" key="4">
    <source>
        <dbReference type="Pfam" id="PF03807"/>
    </source>
</evidence>
<dbReference type="GO" id="GO:0009073">
    <property type="term" value="P:aromatic amino acid family biosynthetic process"/>
    <property type="evidence" value="ECO:0007669"/>
    <property type="project" value="UniProtKB-KW"/>
</dbReference>
<feature type="domain" description="Shikimate dehydrogenase substrate binding N-terminal" evidence="5">
    <location>
        <begin position="18"/>
        <end position="102"/>
    </location>
</feature>
<evidence type="ECO:0000313" key="6">
    <source>
        <dbReference type="EMBL" id="PWW00329.1"/>
    </source>
</evidence>
<dbReference type="Gene3D" id="3.40.50.10860">
    <property type="entry name" value="Leucine Dehydrogenase, chain A, domain 1"/>
    <property type="match status" value="1"/>
</dbReference>
<accession>A0A317PI90</accession>
<dbReference type="RefSeq" id="WP_210205835.1">
    <property type="nucleotide sequence ID" value="NZ_QGTR01000003.1"/>
</dbReference>
<comment type="pathway">
    <text evidence="1">Metabolic intermediate biosynthesis; chorismate biosynthesis; chorismate from D-erythrose 4-phosphate and phosphoenolpyruvate: step 4/7.</text>
</comment>
<dbReference type="GO" id="GO:0004764">
    <property type="term" value="F:shikimate 3-dehydrogenase (NADP+) activity"/>
    <property type="evidence" value="ECO:0007669"/>
    <property type="project" value="InterPro"/>
</dbReference>
<dbReference type="GO" id="GO:0009423">
    <property type="term" value="P:chorismate biosynthetic process"/>
    <property type="evidence" value="ECO:0007669"/>
    <property type="project" value="TreeGrafter"/>
</dbReference>
<organism evidence="6 7">
    <name type="scientific">Hoeflea marina</name>
    <dbReference type="NCBI Taxonomy" id="274592"/>
    <lineage>
        <taxon>Bacteria</taxon>
        <taxon>Pseudomonadati</taxon>
        <taxon>Pseudomonadota</taxon>
        <taxon>Alphaproteobacteria</taxon>
        <taxon>Hyphomicrobiales</taxon>
        <taxon>Rhizobiaceae</taxon>
        <taxon>Hoeflea</taxon>
    </lineage>
</organism>
<sequence length="290" mass="30303">MQSDSTGMQPLPRLRLGLIGGNIRASRSPALHRAAGRLAGLDTSYDLLIPDEMGLSFEQVLADCSAAGYRGVNVTYPFKERVVPLLRICDPLIAALRAVNTVVFETHGMVGHNTDYSGFISAYRDRFGAAAPGKVVLVGAGGVGRAIAFGLVKLGAAELRIVDRDMTKAADLAGALAGLGGAGPAVVIEPDVRAASRSAEGILNCTPVGMVGSDATPVPDDCLDGVRWAFDAVYTPVETRFKTEAEAAGVSVLSGYELFFHQGVDAFGIFTGTPLADPRRLRGALLNETG</sequence>
<evidence type="ECO:0000256" key="3">
    <source>
        <dbReference type="ARBA" id="ARBA00023141"/>
    </source>
</evidence>
<evidence type="ECO:0000259" key="5">
    <source>
        <dbReference type="Pfam" id="PF08501"/>
    </source>
</evidence>
<dbReference type="EMBL" id="QGTR01000003">
    <property type="protein sequence ID" value="PWW00329.1"/>
    <property type="molecule type" value="Genomic_DNA"/>
</dbReference>
<keyword evidence="3" id="KW-0028">Amino-acid biosynthesis</keyword>
<dbReference type="GO" id="GO:0019632">
    <property type="term" value="P:shikimate metabolic process"/>
    <property type="evidence" value="ECO:0007669"/>
    <property type="project" value="TreeGrafter"/>
</dbReference>